<organism evidence="1 2">
    <name type="scientific">Pteropus alecto</name>
    <name type="common">Black flying fox</name>
    <dbReference type="NCBI Taxonomy" id="9402"/>
    <lineage>
        <taxon>Eukaryota</taxon>
        <taxon>Metazoa</taxon>
        <taxon>Chordata</taxon>
        <taxon>Craniata</taxon>
        <taxon>Vertebrata</taxon>
        <taxon>Euteleostomi</taxon>
        <taxon>Mammalia</taxon>
        <taxon>Eutheria</taxon>
        <taxon>Laurasiatheria</taxon>
        <taxon>Chiroptera</taxon>
        <taxon>Yinpterochiroptera</taxon>
        <taxon>Pteropodoidea</taxon>
        <taxon>Pteropodidae</taxon>
        <taxon>Pteropodinae</taxon>
        <taxon>Pteropus</taxon>
    </lineage>
</organism>
<protein>
    <submittedName>
        <fullName evidence="1">Uncharacterized protein</fullName>
    </submittedName>
</protein>
<sequence>MGLKVKDSRSALLLQSEGTKAGRLGSSEEAVAGPCSPFRPHCGSPGAICSPPAFAHAVPNDGYALPMADLKDIDTDGYGWVVVTAE</sequence>
<accession>L5KW79</accession>
<evidence type="ECO:0000313" key="1">
    <source>
        <dbReference type="EMBL" id="ELK15420.1"/>
    </source>
</evidence>
<reference evidence="2" key="1">
    <citation type="journal article" date="2013" name="Science">
        <title>Comparative analysis of bat genomes provides insight into the evolution of flight and immunity.</title>
        <authorList>
            <person name="Zhang G."/>
            <person name="Cowled C."/>
            <person name="Shi Z."/>
            <person name="Huang Z."/>
            <person name="Bishop-Lilly K.A."/>
            <person name="Fang X."/>
            <person name="Wynne J.W."/>
            <person name="Xiong Z."/>
            <person name="Baker M.L."/>
            <person name="Zhao W."/>
            <person name="Tachedjian M."/>
            <person name="Zhu Y."/>
            <person name="Zhou P."/>
            <person name="Jiang X."/>
            <person name="Ng J."/>
            <person name="Yang L."/>
            <person name="Wu L."/>
            <person name="Xiao J."/>
            <person name="Feng Y."/>
            <person name="Chen Y."/>
            <person name="Sun X."/>
            <person name="Zhang Y."/>
            <person name="Marsh G.A."/>
            <person name="Crameri G."/>
            <person name="Broder C.C."/>
            <person name="Frey K.G."/>
            <person name="Wang L.F."/>
            <person name="Wang J."/>
        </authorList>
    </citation>
    <scope>NUCLEOTIDE SEQUENCE [LARGE SCALE GENOMIC DNA]</scope>
</reference>
<proteinExistence type="predicted"/>
<dbReference type="InParanoid" id="L5KW79"/>
<dbReference type="EMBL" id="KB030537">
    <property type="protein sequence ID" value="ELK15420.1"/>
    <property type="molecule type" value="Genomic_DNA"/>
</dbReference>
<gene>
    <name evidence="1" type="ORF">PAL_GLEAN10011086</name>
</gene>
<evidence type="ECO:0000313" key="2">
    <source>
        <dbReference type="Proteomes" id="UP000010552"/>
    </source>
</evidence>
<name>L5KW79_PTEAL</name>
<dbReference type="AlphaFoldDB" id="L5KW79"/>
<keyword evidence="2" id="KW-1185">Reference proteome</keyword>
<dbReference type="Proteomes" id="UP000010552">
    <property type="component" value="Unassembled WGS sequence"/>
</dbReference>